<dbReference type="GO" id="GO:0015074">
    <property type="term" value="P:DNA integration"/>
    <property type="evidence" value="ECO:0007669"/>
    <property type="project" value="UniProtKB-KW"/>
</dbReference>
<accession>A0A1T1AW21</accession>
<dbReference type="Proteomes" id="UP000190750">
    <property type="component" value="Unassembled WGS sequence"/>
</dbReference>
<dbReference type="Gene3D" id="1.10.443.10">
    <property type="entry name" value="Intergrase catalytic core"/>
    <property type="match status" value="1"/>
</dbReference>
<evidence type="ECO:0000256" key="1">
    <source>
        <dbReference type="ARBA" id="ARBA00008857"/>
    </source>
</evidence>
<evidence type="ECO:0000259" key="6">
    <source>
        <dbReference type="PROSITE" id="PS51898"/>
    </source>
</evidence>
<dbReference type="Pfam" id="PF22022">
    <property type="entry name" value="Phage_int_M"/>
    <property type="match status" value="1"/>
</dbReference>
<reference evidence="8 9" key="1">
    <citation type="submission" date="2017-01" db="EMBL/GenBank/DDBJ databases">
        <title>Genome sequencing of Rhodoferax fermentans JCM 7819.</title>
        <authorList>
            <person name="Kim Y.J."/>
            <person name="Farh M.E.-A."/>
            <person name="Yang D.-C."/>
        </authorList>
    </citation>
    <scope>NUCLEOTIDE SEQUENCE [LARGE SCALE GENOMIC DNA]</scope>
    <source>
        <strain evidence="8 9">JCM 7819</strain>
    </source>
</reference>
<dbReference type="PANTHER" id="PTHR30629:SF2">
    <property type="entry name" value="PROPHAGE INTEGRASE INTS-RELATED"/>
    <property type="match status" value="1"/>
</dbReference>
<dbReference type="AlphaFoldDB" id="A0A1T1AW21"/>
<comment type="caution">
    <text evidence="8">The sequence shown here is derived from an EMBL/GenBank/DDBJ whole genome shotgun (WGS) entry which is preliminary data.</text>
</comment>
<protein>
    <submittedName>
        <fullName evidence="8">Integrase</fullName>
    </submittedName>
</protein>
<dbReference type="GO" id="GO:0006310">
    <property type="term" value="P:DNA recombination"/>
    <property type="evidence" value="ECO:0007669"/>
    <property type="project" value="UniProtKB-KW"/>
</dbReference>
<gene>
    <name evidence="8" type="ORF">RF819_16915</name>
</gene>
<dbReference type="STRING" id="28066.RF819_16915"/>
<keyword evidence="2" id="KW-0229">DNA integration</keyword>
<dbReference type="Gene3D" id="3.30.160.390">
    <property type="entry name" value="Integrase, DNA-binding domain"/>
    <property type="match status" value="1"/>
</dbReference>
<name>A0A1T1AW21_RHOFE</name>
<dbReference type="InterPro" id="IPR011010">
    <property type="entry name" value="DNA_brk_join_enz"/>
</dbReference>
<dbReference type="RefSeq" id="WP_078366045.1">
    <property type="nucleotide sequence ID" value="NZ_MTJN01000002.1"/>
</dbReference>
<dbReference type="Pfam" id="PF13356">
    <property type="entry name" value="Arm-DNA-bind_3"/>
    <property type="match status" value="1"/>
</dbReference>
<dbReference type="Gene3D" id="1.10.150.130">
    <property type="match status" value="1"/>
</dbReference>
<evidence type="ECO:0000259" key="7">
    <source>
        <dbReference type="PROSITE" id="PS51900"/>
    </source>
</evidence>
<dbReference type="InterPro" id="IPR050808">
    <property type="entry name" value="Phage_Integrase"/>
</dbReference>
<dbReference type="InterPro" id="IPR038488">
    <property type="entry name" value="Integrase_DNA-bd_sf"/>
</dbReference>
<evidence type="ECO:0000256" key="2">
    <source>
        <dbReference type="ARBA" id="ARBA00022908"/>
    </source>
</evidence>
<feature type="domain" description="Tyr recombinase" evidence="6">
    <location>
        <begin position="206"/>
        <end position="383"/>
    </location>
</feature>
<evidence type="ECO:0000313" key="8">
    <source>
        <dbReference type="EMBL" id="OOV08175.1"/>
    </source>
</evidence>
<dbReference type="InterPro" id="IPR044068">
    <property type="entry name" value="CB"/>
</dbReference>
<dbReference type="PANTHER" id="PTHR30629">
    <property type="entry name" value="PROPHAGE INTEGRASE"/>
    <property type="match status" value="1"/>
</dbReference>
<dbReference type="InterPro" id="IPR053876">
    <property type="entry name" value="Phage_int_M"/>
</dbReference>
<dbReference type="CDD" id="cd00801">
    <property type="entry name" value="INT_P4_C"/>
    <property type="match status" value="1"/>
</dbReference>
<dbReference type="PROSITE" id="PS51900">
    <property type="entry name" value="CB"/>
    <property type="match status" value="1"/>
</dbReference>
<evidence type="ECO:0000256" key="4">
    <source>
        <dbReference type="ARBA" id="ARBA00023172"/>
    </source>
</evidence>
<dbReference type="SUPFAM" id="SSF56349">
    <property type="entry name" value="DNA breaking-rejoining enzymes"/>
    <property type="match status" value="1"/>
</dbReference>
<dbReference type="InterPro" id="IPR013762">
    <property type="entry name" value="Integrase-like_cat_sf"/>
</dbReference>
<comment type="similarity">
    <text evidence="1">Belongs to the 'phage' integrase family.</text>
</comment>
<keyword evidence="9" id="KW-1185">Reference proteome</keyword>
<dbReference type="InterPro" id="IPR025166">
    <property type="entry name" value="Integrase_DNA_bind_dom"/>
</dbReference>
<dbReference type="InterPro" id="IPR010998">
    <property type="entry name" value="Integrase_recombinase_N"/>
</dbReference>
<evidence type="ECO:0000313" key="9">
    <source>
        <dbReference type="Proteomes" id="UP000190750"/>
    </source>
</evidence>
<evidence type="ECO:0000256" key="3">
    <source>
        <dbReference type="ARBA" id="ARBA00023125"/>
    </source>
</evidence>
<sequence length="407" mass="45523">MPLTKLECDRAACPPGRPMLRLSDEKGMYLEVTQAGGKYWRLKYRHVGKEKRLALGVYPAVSLAQARKARDQARDALAAGEDPGQLKREAKLTKAVNDARTFEAVARQWFDHWKGTKSPRHTDYVLRRLEADVFPALGGRPLASVTAPALLAMAKGIEARGAIDIAKRSLQTCGQIMRYAVAHGLIERNPAADVKPSDALKPHKKENYARLDAKEMPELLRRIEAYQGTPHTRLAMKLLALTFVRTGELIAARWDEFDLEAARWDIPASRMKMKTPHIVPLAPQAVEVLKILQTTSNGRALLFPGERDHQKPMSNNTILKALERMGYKGRMTGHGFRGMASTMLHEQGFGHHLIELQLAHQERDQVSAAYNHALYLADRTAMMTTWANTLDKLRKGADVIPLPQRAA</sequence>
<evidence type="ECO:0000256" key="5">
    <source>
        <dbReference type="PROSITE-ProRule" id="PRU01248"/>
    </source>
</evidence>
<dbReference type="GO" id="GO:0003677">
    <property type="term" value="F:DNA binding"/>
    <property type="evidence" value="ECO:0007669"/>
    <property type="project" value="UniProtKB-UniRule"/>
</dbReference>
<dbReference type="OrthoDB" id="9775880at2"/>
<dbReference type="PROSITE" id="PS51898">
    <property type="entry name" value="TYR_RECOMBINASE"/>
    <property type="match status" value="1"/>
</dbReference>
<dbReference type="EMBL" id="MTJN01000002">
    <property type="protein sequence ID" value="OOV08175.1"/>
    <property type="molecule type" value="Genomic_DNA"/>
</dbReference>
<dbReference type="InterPro" id="IPR002104">
    <property type="entry name" value="Integrase_catalytic"/>
</dbReference>
<keyword evidence="3 5" id="KW-0238">DNA-binding</keyword>
<feature type="domain" description="Core-binding (CB)" evidence="7">
    <location>
        <begin position="100"/>
        <end position="181"/>
    </location>
</feature>
<organism evidence="8 9">
    <name type="scientific">Rhodoferax fermentans</name>
    <dbReference type="NCBI Taxonomy" id="28066"/>
    <lineage>
        <taxon>Bacteria</taxon>
        <taxon>Pseudomonadati</taxon>
        <taxon>Pseudomonadota</taxon>
        <taxon>Betaproteobacteria</taxon>
        <taxon>Burkholderiales</taxon>
        <taxon>Comamonadaceae</taxon>
        <taxon>Rhodoferax</taxon>
    </lineage>
</organism>
<keyword evidence="4" id="KW-0233">DNA recombination</keyword>
<proteinExistence type="inferred from homology"/>
<dbReference type="Pfam" id="PF00589">
    <property type="entry name" value="Phage_integrase"/>
    <property type="match status" value="1"/>
</dbReference>